<name>A0ABS5K0Y2_9BACT</name>
<dbReference type="Pfam" id="PF00535">
    <property type="entry name" value="Glycos_transf_2"/>
    <property type="match status" value="1"/>
</dbReference>
<evidence type="ECO:0000256" key="1">
    <source>
        <dbReference type="ARBA" id="ARBA00022679"/>
    </source>
</evidence>
<dbReference type="Pfam" id="PF02709">
    <property type="entry name" value="Glyco_transf_7C"/>
    <property type="match status" value="1"/>
</dbReference>
<evidence type="ECO:0000313" key="4">
    <source>
        <dbReference type="EMBL" id="MBS2100784.1"/>
    </source>
</evidence>
<keyword evidence="1" id="KW-0808">Transferase</keyword>
<organism evidence="4 5">
    <name type="scientific">Carboxylicivirga linearis</name>
    <dbReference type="NCBI Taxonomy" id="1628157"/>
    <lineage>
        <taxon>Bacteria</taxon>
        <taxon>Pseudomonadati</taxon>
        <taxon>Bacteroidota</taxon>
        <taxon>Bacteroidia</taxon>
        <taxon>Marinilabiliales</taxon>
        <taxon>Marinilabiliaceae</taxon>
        <taxon>Carboxylicivirga</taxon>
    </lineage>
</organism>
<sequence length="258" mass="29817">MKPFPQTSLFLTTYNWPEALELCLQSISKQTVLPNEVIIADDGSGEPTKKVIENLKHNFPIPIKHIWQEDNGYRINAIRNKAISNASFPYIIQIDGDIILEKHFIEDHLCFSRKGRLLAGRRIRIDQINTDDFCKNGHYSELKHTRNKLMAILHHRLLYSSKSVRGIRGCNMSYWKEDAYLINGYDEDMNSKGPNDKEFSARLVNIGVKVYNLKFFANQFHLEHGEEGRRTNYEFVKGLLQEAIKSGKTECKNGLSQK</sequence>
<evidence type="ECO:0000259" key="3">
    <source>
        <dbReference type="Pfam" id="PF02709"/>
    </source>
</evidence>
<dbReference type="PANTHER" id="PTHR43685:SF3">
    <property type="entry name" value="SLR2126 PROTEIN"/>
    <property type="match status" value="1"/>
</dbReference>
<dbReference type="Gene3D" id="3.90.550.10">
    <property type="entry name" value="Spore Coat Polysaccharide Biosynthesis Protein SpsA, Chain A"/>
    <property type="match status" value="1"/>
</dbReference>
<dbReference type="InterPro" id="IPR050834">
    <property type="entry name" value="Glycosyltransf_2"/>
</dbReference>
<dbReference type="Proteomes" id="UP000708576">
    <property type="component" value="Unassembled WGS sequence"/>
</dbReference>
<dbReference type="SUPFAM" id="SSF53448">
    <property type="entry name" value="Nucleotide-diphospho-sugar transferases"/>
    <property type="match status" value="1"/>
</dbReference>
<keyword evidence="5" id="KW-1185">Reference proteome</keyword>
<feature type="domain" description="Galactosyltransferase C-terminal" evidence="3">
    <location>
        <begin position="164"/>
        <end position="224"/>
    </location>
</feature>
<dbReference type="PANTHER" id="PTHR43685">
    <property type="entry name" value="GLYCOSYLTRANSFERASE"/>
    <property type="match status" value="1"/>
</dbReference>
<dbReference type="CDD" id="cd06420">
    <property type="entry name" value="GT2_Chondriotin_Pol_N"/>
    <property type="match status" value="1"/>
</dbReference>
<dbReference type="EMBL" id="JAGUCO010000029">
    <property type="protein sequence ID" value="MBS2100784.1"/>
    <property type="molecule type" value="Genomic_DNA"/>
</dbReference>
<accession>A0ABS5K0Y2</accession>
<feature type="domain" description="Glycosyltransferase 2-like" evidence="2">
    <location>
        <begin position="8"/>
        <end position="131"/>
    </location>
</feature>
<evidence type="ECO:0000259" key="2">
    <source>
        <dbReference type="Pfam" id="PF00535"/>
    </source>
</evidence>
<proteinExistence type="predicted"/>
<protein>
    <submittedName>
        <fullName evidence="4">Glycosyltransferase family 2 protein</fullName>
    </submittedName>
</protein>
<evidence type="ECO:0000313" key="5">
    <source>
        <dbReference type="Proteomes" id="UP000708576"/>
    </source>
</evidence>
<gene>
    <name evidence="4" type="ORF">KEM10_21025</name>
</gene>
<comment type="caution">
    <text evidence="4">The sequence shown here is derived from an EMBL/GenBank/DDBJ whole genome shotgun (WGS) entry which is preliminary data.</text>
</comment>
<dbReference type="InterPro" id="IPR029044">
    <property type="entry name" value="Nucleotide-diphossugar_trans"/>
</dbReference>
<dbReference type="RefSeq" id="WP_212219314.1">
    <property type="nucleotide sequence ID" value="NZ_JAGUCO010000029.1"/>
</dbReference>
<dbReference type="InterPro" id="IPR027791">
    <property type="entry name" value="Galactosyl_T_C"/>
</dbReference>
<dbReference type="InterPro" id="IPR001173">
    <property type="entry name" value="Glyco_trans_2-like"/>
</dbReference>
<reference evidence="4 5" key="1">
    <citation type="journal article" date="2015" name="Int. J. Syst. Evol. Microbiol.">
        <title>Carboxylicivirga linearis sp. nov., isolated from a sea cucumber culture pond.</title>
        <authorList>
            <person name="Wang F.Q."/>
            <person name="Zhou Y.X."/>
            <person name="Lin X.Z."/>
            <person name="Chen G.J."/>
            <person name="Du Z.J."/>
        </authorList>
    </citation>
    <scope>NUCLEOTIDE SEQUENCE [LARGE SCALE GENOMIC DNA]</scope>
    <source>
        <strain evidence="4 5">FB218</strain>
    </source>
</reference>